<gene>
    <name evidence="1" type="ORF">LPJ66_006072</name>
</gene>
<accession>A0ACC1ICR6</accession>
<name>A0ACC1ICR6_9FUNG</name>
<evidence type="ECO:0000313" key="2">
    <source>
        <dbReference type="Proteomes" id="UP001150581"/>
    </source>
</evidence>
<keyword evidence="2" id="KW-1185">Reference proteome</keyword>
<organism evidence="1 2">
    <name type="scientific">Kickxella alabastrina</name>
    <dbReference type="NCBI Taxonomy" id="61397"/>
    <lineage>
        <taxon>Eukaryota</taxon>
        <taxon>Fungi</taxon>
        <taxon>Fungi incertae sedis</taxon>
        <taxon>Zoopagomycota</taxon>
        <taxon>Kickxellomycotina</taxon>
        <taxon>Kickxellomycetes</taxon>
        <taxon>Kickxellales</taxon>
        <taxon>Kickxellaceae</taxon>
        <taxon>Kickxella</taxon>
    </lineage>
</organism>
<proteinExistence type="predicted"/>
<reference evidence="1" key="1">
    <citation type="submission" date="2022-07" db="EMBL/GenBank/DDBJ databases">
        <title>Phylogenomic reconstructions and comparative analyses of Kickxellomycotina fungi.</title>
        <authorList>
            <person name="Reynolds N.K."/>
            <person name="Stajich J.E."/>
            <person name="Barry K."/>
            <person name="Grigoriev I.V."/>
            <person name="Crous P."/>
            <person name="Smith M.E."/>
        </authorList>
    </citation>
    <scope>NUCLEOTIDE SEQUENCE</scope>
    <source>
        <strain evidence="1">Benny 63K</strain>
    </source>
</reference>
<protein>
    <submittedName>
        <fullName evidence="1">Uncharacterized protein</fullName>
    </submittedName>
</protein>
<comment type="caution">
    <text evidence="1">The sequence shown here is derived from an EMBL/GenBank/DDBJ whole genome shotgun (WGS) entry which is preliminary data.</text>
</comment>
<dbReference type="EMBL" id="JANBPG010000917">
    <property type="protein sequence ID" value="KAJ1892900.1"/>
    <property type="molecule type" value="Genomic_DNA"/>
</dbReference>
<sequence length="101" mass="11066">MYSMFKTASKLSQQSPLKFAKRSFLTHTPRVSSMGSVTSSFEHIPVDTFVGDITFNEDIAIEKIHEKAIAADSMHAAANFGDHRVVPAASSSYQTIHIVGH</sequence>
<dbReference type="Proteomes" id="UP001150581">
    <property type="component" value="Unassembled WGS sequence"/>
</dbReference>
<evidence type="ECO:0000313" key="1">
    <source>
        <dbReference type="EMBL" id="KAJ1892900.1"/>
    </source>
</evidence>